<dbReference type="InterPro" id="IPR044666">
    <property type="entry name" value="Cyclophilin_A-like"/>
</dbReference>
<dbReference type="GO" id="GO:0003755">
    <property type="term" value="F:peptidyl-prolyl cis-trans isomerase activity"/>
    <property type="evidence" value="ECO:0007669"/>
    <property type="project" value="UniProtKB-UniRule"/>
</dbReference>
<dbReference type="Gene3D" id="2.40.100.10">
    <property type="entry name" value="Cyclophilin-like"/>
    <property type="match status" value="1"/>
</dbReference>
<comment type="function">
    <text evidence="1 5">PPIases accelerate the folding of proteins. It catalyzes the cis-trans isomerization of proline imidic peptide bonds in oligopeptides.</text>
</comment>
<dbReference type="eggNOG" id="COG0652">
    <property type="taxonomic scope" value="Bacteria"/>
</dbReference>
<dbReference type="InterPro" id="IPR024936">
    <property type="entry name" value="Cyclophilin-type_PPIase"/>
</dbReference>
<dbReference type="AlphaFoldDB" id="A0A017SWK1"/>
<dbReference type="PANTHER" id="PTHR45625">
    <property type="entry name" value="PEPTIDYL-PROLYL CIS-TRANS ISOMERASE-RELATED"/>
    <property type="match status" value="1"/>
</dbReference>
<evidence type="ECO:0000256" key="2">
    <source>
        <dbReference type="ARBA" id="ARBA00007365"/>
    </source>
</evidence>
<keyword evidence="3 5" id="KW-0697">Rotamase</keyword>
<name>A0A017SWK1_9BACT</name>
<dbReference type="InterPro" id="IPR029000">
    <property type="entry name" value="Cyclophilin-like_dom_sf"/>
</dbReference>
<comment type="similarity">
    <text evidence="2 5">Belongs to the cyclophilin-type PPIase family.</text>
</comment>
<dbReference type="PRINTS" id="PR00153">
    <property type="entry name" value="CSAPPISMRASE"/>
</dbReference>
<dbReference type="EC" id="5.2.1.8" evidence="5"/>
<accession>A0A017SWK1</accession>
<dbReference type="PIRSF" id="PIRSF001467">
    <property type="entry name" value="Peptidylpro_ismrse"/>
    <property type="match status" value="1"/>
</dbReference>
<dbReference type="PANTHER" id="PTHR45625:SF4">
    <property type="entry name" value="PEPTIDYLPROLYL ISOMERASE DOMAIN AND WD REPEAT-CONTAINING PROTEIN 1"/>
    <property type="match status" value="1"/>
</dbReference>
<feature type="domain" description="PPIase cyclophilin-type" evidence="6">
    <location>
        <begin position="20"/>
        <end position="187"/>
    </location>
</feature>
<dbReference type="Pfam" id="PF00160">
    <property type="entry name" value="Pro_isomerase"/>
    <property type="match status" value="1"/>
</dbReference>
<organism evidence="7 8">
    <name type="scientific">Chondromyces apiculatus DSM 436</name>
    <dbReference type="NCBI Taxonomy" id="1192034"/>
    <lineage>
        <taxon>Bacteria</taxon>
        <taxon>Pseudomonadati</taxon>
        <taxon>Myxococcota</taxon>
        <taxon>Polyangia</taxon>
        <taxon>Polyangiales</taxon>
        <taxon>Polyangiaceae</taxon>
        <taxon>Chondromyces</taxon>
    </lineage>
</organism>
<evidence type="ECO:0000313" key="7">
    <source>
        <dbReference type="EMBL" id="EYF01358.1"/>
    </source>
</evidence>
<dbReference type="OrthoDB" id="9807797at2"/>
<evidence type="ECO:0000256" key="3">
    <source>
        <dbReference type="ARBA" id="ARBA00023110"/>
    </source>
</evidence>
<evidence type="ECO:0000313" key="8">
    <source>
        <dbReference type="Proteomes" id="UP000019678"/>
    </source>
</evidence>
<dbReference type="CDD" id="cd00317">
    <property type="entry name" value="cyclophilin"/>
    <property type="match status" value="1"/>
</dbReference>
<dbReference type="InterPro" id="IPR002130">
    <property type="entry name" value="Cyclophilin-type_PPIase_dom"/>
</dbReference>
<evidence type="ECO:0000256" key="4">
    <source>
        <dbReference type="ARBA" id="ARBA00023235"/>
    </source>
</evidence>
<keyword evidence="8" id="KW-1185">Reference proteome</keyword>
<comment type="catalytic activity">
    <reaction evidence="5">
        <text>[protein]-peptidylproline (omega=180) = [protein]-peptidylproline (omega=0)</text>
        <dbReference type="Rhea" id="RHEA:16237"/>
        <dbReference type="Rhea" id="RHEA-COMP:10747"/>
        <dbReference type="Rhea" id="RHEA-COMP:10748"/>
        <dbReference type="ChEBI" id="CHEBI:83833"/>
        <dbReference type="ChEBI" id="CHEBI:83834"/>
        <dbReference type="EC" id="5.2.1.8"/>
    </reaction>
</comment>
<comment type="caution">
    <text evidence="7">The sequence shown here is derived from an EMBL/GenBank/DDBJ whole genome shotgun (WGS) entry which is preliminary data.</text>
</comment>
<evidence type="ECO:0000256" key="5">
    <source>
        <dbReference type="RuleBase" id="RU363019"/>
    </source>
</evidence>
<keyword evidence="4 5" id="KW-0413">Isomerase</keyword>
<dbReference type="EMBL" id="ASRX01000083">
    <property type="protein sequence ID" value="EYF01358.1"/>
    <property type="molecule type" value="Genomic_DNA"/>
</dbReference>
<dbReference type="SUPFAM" id="SSF50891">
    <property type="entry name" value="Cyclophilin-like"/>
    <property type="match status" value="1"/>
</dbReference>
<proteinExistence type="inferred from homology"/>
<dbReference type="RefSeq" id="WP_044249561.1">
    <property type="nucleotide sequence ID" value="NZ_ASRX01000083.1"/>
</dbReference>
<gene>
    <name evidence="7" type="ORF">CAP_8400</name>
</gene>
<reference evidence="7 8" key="1">
    <citation type="submission" date="2013-05" db="EMBL/GenBank/DDBJ databases">
        <title>Genome assembly of Chondromyces apiculatus DSM 436.</title>
        <authorList>
            <person name="Sharma G."/>
            <person name="Khatri I."/>
            <person name="Kaur C."/>
            <person name="Mayilraj S."/>
            <person name="Subramanian S."/>
        </authorList>
    </citation>
    <scope>NUCLEOTIDE SEQUENCE [LARGE SCALE GENOMIC DNA]</scope>
    <source>
        <strain evidence="7 8">DSM 436</strain>
    </source>
</reference>
<dbReference type="PROSITE" id="PS50072">
    <property type="entry name" value="CSA_PPIASE_2"/>
    <property type="match status" value="1"/>
</dbReference>
<dbReference type="STRING" id="1192034.CAP_8400"/>
<sequence>MQFPPISVPGNGQLHARLTTSLGEIVVRLEEQRAPETVKNFVGLATGAISWKDPQTGQATQGTPLYDGVRFHRVIPGFMIQCGDPNSRHTELAGSWGRGNPGYKFQDEFHPELRHSGPGVMSMANSGPASNGAQWFITEKATPHLDNKHSVFGHVVSGQDVVNKIANTPRGAGDRPNTDVVLQKVEIFRQ</sequence>
<evidence type="ECO:0000256" key="1">
    <source>
        <dbReference type="ARBA" id="ARBA00002388"/>
    </source>
</evidence>
<evidence type="ECO:0000259" key="6">
    <source>
        <dbReference type="PROSITE" id="PS50072"/>
    </source>
</evidence>
<protein>
    <recommendedName>
        <fullName evidence="5">Peptidyl-prolyl cis-trans isomerase</fullName>
        <shortName evidence="5">PPIase</shortName>
        <ecNumber evidence="5">5.2.1.8</ecNumber>
    </recommendedName>
</protein>
<dbReference type="Proteomes" id="UP000019678">
    <property type="component" value="Unassembled WGS sequence"/>
</dbReference>